<evidence type="ECO:0000256" key="8">
    <source>
        <dbReference type="ARBA" id="ARBA00022777"/>
    </source>
</evidence>
<evidence type="ECO:0000256" key="9">
    <source>
        <dbReference type="ARBA" id="ARBA00022840"/>
    </source>
</evidence>
<dbReference type="AlphaFoldDB" id="A0A3G8M9K4"/>
<dbReference type="KEGG" id="mros:EHO51_11935"/>
<dbReference type="GO" id="GO:0000160">
    <property type="term" value="P:phosphorelay signal transduction system"/>
    <property type="evidence" value="ECO:0007669"/>
    <property type="project" value="UniProtKB-KW"/>
</dbReference>
<keyword evidence="8" id="KW-0418">Kinase</keyword>
<dbReference type="Pfam" id="PF07568">
    <property type="entry name" value="HisKA_2"/>
    <property type="match status" value="1"/>
</dbReference>
<dbReference type="SUPFAM" id="SSF55874">
    <property type="entry name" value="ATPase domain of HSP90 chaperone/DNA topoisomerase II/histidine kinase"/>
    <property type="match status" value="1"/>
</dbReference>
<sequence length="299" mass="32301">MALFGASLSVRILLDHWLDPMKFLTFYPAIAASALLCGWRQGAAVLALSAVSGWYFFFEPRNSFLLRDQNAIFPLIGFLLVGGFLLILVAGMADLIRRLEAANQVQVSLFRELQHRVANNLQIVLAMISNARRGVLDVTAAERIAAAEDRIAAMSALHRRLYDKTSYEQGLAPILDEMLRNDFGDLPVQLSLDISPEAKLSLDQMTAVLLLVNEAALNAVKHAFEKGAGSKFEVALLKQGNGRLQLIVRDDGPGIAPASAVASGSLGMSIMQAFARQLGGSLEMNASAGTTLMVEFPGD</sequence>
<feature type="transmembrane region" description="Helical" evidence="13">
    <location>
        <begin position="70"/>
        <end position="93"/>
    </location>
</feature>
<keyword evidence="11" id="KW-0902">Two-component regulatory system</keyword>
<dbReference type="InterPro" id="IPR036890">
    <property type="entry name" value="HATPase_C_sf"/>
</dbReference>
<dbReference type="PANTHER" id="PTHR41523:SF8">
    <property type="entry name" value="ETHYLENE RESPONSE SENSOR PROTEIN"/>
    <property type="match status" value="1"/>
</dbReference>
<dbReference type="Proteomes" id="UP000273982">
    <property type="component" value="Chromosome"/>
</dbReference>
<accession>A0A3G8M9K4</accession>
<dbReference type="Gene3D" id="3.30.565.10">
    <property type="entry name" value="Histidine kinase-like ATPase, C-terminal domain"/>
    <property type="match status" value="1"/>
</dbReference>
<dbReference type="SMART" id="SM00387">
    <property type="entry name" value="HATPase_c"/>
    <property type="match status" value="1"/>
</dbReference>
<proteinExistence type="predicted"/>
<dbReference type="Gene3D" id="1.20.120.620">
    <property type="entry name" value="Backbone structure of the membrane domain of e. Coli histidine kinase receptor kdpd"/>
    <property type="match status" value="1"/>
</dbReference>
<evidence type="ECO:0000256" key="5">
    <source>
        <dbReference type="ARBA" id="ARBA00022679"/>
    </source>
</evidence>
<name>A0A3G8M9K4_9HYPH</name>
<dbReference type="InterPro" id="IPR003594">
    <property type="entry name" value="HATPase_dom"/>
</dbReference>
<evidence type="ECO:0000256" key="12">
    <source>
        <dbReference type="ARBA" id="ARBA00023136"/>
    </source>
</evidence>
<dbReference type="InterPro" id="IPR038318">
    <property type="entry name" value="KdpD_sf"/>
</dbReference>
<protein>
    <recommendedName>
        <fullName evidence="3">histidine kinase</fullName>
        <ecNumber evidence="3">2.7.13.3</ecNumber>
    </recommendedName>
</protein>
<dbReference type="InterPro" id="IPR025201">
    <property type="entry name" value="KdpD_TM"/>
</dbReference>
<comment type="catalytic activity">
    <reaction evidence="1">
        <text>ATP + protein L-histidine = ADP + protein N-phospho-L-histidine.</text>
        <dbReference type="EC" id="2.7.13.3"/>
    </reaction>
</comment>
<evidence type="ECO:0000313" key="16">
    <source>
        <dbReference type="Proteomes" id="UP000273982"/>
    </source>
</evidence>
<dbReference type="GO" id="GO:0005524">
    <property type="term" value="F:ATP binding"/>
    <property type="evidence" value="ECO:0007669"/>
    <property type="project" value="UniProtKB-KW"/>
</dbReference>
<organism evidence="15 16">
    <name type="scientific">Methylocystis rosea</name>
    <dbReference type="NCBI Taxonomy" id="173366"/>
    <lineage>
        <taxon>Bacteria</taxon>
        <taxon>Pseudomonadati</taxon>
        <taxon>Pseudomonadota</taxon>
        <taxon>Alphaproteobacteria</taxon>
        <taxon>Hyphomicrobiales</taxon>
        <taxon>Methylocystaceae</taxon>
        <taxon>Methylocystis</taxon>
    </lineage>
</organism>
<dbReference type="EMBL" id="CP034086">
    <property type="protein sequence ID" value="AZG78611.1"/>
    <property type="molecule type" value="Genomic_DNA"/>
</dbReference>
<keyword evidence="6 13" id="KW-0812">Transmembrane</keyword>
<dbReference type="PROSITE" id="PS50109">
    <property type="entry name" value="HIS_KIN"/>
    <property type="match status" value="1"/>
</dbReference>
<gene>
    <name evidence="15" type="ORF">EHO51_11935</name>
</gene>
<evidence type="ECO:0000256" key="4">
    <source>
        <dbReference type="ARBA" id="ARBA00022553"/>
    </source>
</evidence>
<dbReference type="GO" id="GO:0016020">
    <property type="term" value="C:membrane"/>
    <property type="evidence" value="ECO:0007669"/>
    <property type="project" value="UniProtKB-SubCell"/>
</dbReference>
<dbReference type="Pfam" id="PF13493">
    <property type="entry name" value="DUF4118"/>
    <property type="match status" value="1"/>
</dbReference>
<comment type="subcellular location">
    <subcellularLocation>
        <location evidence="2">Membrane</location>
        <topology evidence="2">Multi-pass membrane protein</topology>
    </subcellularLocation>
</comment>
<evidence type="ECO:0000313" key="15">
    <source>
        <dbReference type="EMBL" id="AZG78611.1"/>
    </source>
</evidence>
<keyword evidence="5" id="KW-0808">Transferase</keyword>
<dbReference type="EC" id="2.7.13.3" evidence="3"/>
<feature type="domain" description="Histidine kinase" evidence="14">
    <location>
        <begin position="112"/>
        <end position="299"/>
    </location>
</feature>
<keyword evidence="4" id="KW-0597">Phosphoprotein</keyword>
<evidence type="ECO:0000256" key="13">
    <source>
        <dbReference type="SAM" id="Phobius"/>
    </source>
</evidence>
<evidence type="ECO:0000256" key="2">
    <source>
        <dbReference type="ARBA" id="ARBA00004141"/>
    </source>
</evidence>
<evidence type="ECO:0000256" key="7">
    <source>
        <dbReference type="ARBA" id="ARBA00022741"/>
    </source>
</evidence>
<feature type="transmembrane region" description="Helical" evidence="13">
    <location>
        <begin position="38"/>
        <end position="58"/>
    </location>
</feature>
<evidence type="ECO:0000256" key="11">
    <source>
        <dbReference type="ARBA" id="ARBA00023012"/>
    </source>
</evidence>
<keyword evidence="12 13" id="KW-0472">Membrane</keyword>
<keyword evidence="10 13" id="KW-1133">Transmembrane helix</keyword>
<dbReference type="PANTHER" id="PTHR41523">
    <property type="entry name" value="TWO-COMPONENT SYSTEM SENSOR PROTEIN"/>
    <property type="match status" value="1"/>
</dbReference>
<keyword evidence="9" id="KW-0067">ATP-binding</keyword>
<reference evidence="15 16" key="1">
    <citation type="submission" date="2018-11" db="EMBL/GenBank/DDBJ databases">
        <title>Genome squencing of methanotrophic bacteria isolated from alkaline groundwater in Korea.</title>
        <authorList>
            <person name="Nguyen L.N."/>
        </authorList>
    </citation>
    <scope>NUCLEOTIDE SEQUENCE [LARGE SCALE GENOMIC DNA]</scope>
    <source>
        <strain evidence="15 16">GW6</strain>
    </source>
</reference>
<evidence type="ECO:0000256" key="10">
    <source>
        <dbReference type="ARBA" id="ARBA00022989"/>
    </source>
</evidence>
<keyword evidence="7" id="KW-0547">Nucleotide-binding</keyword>
<dbReference type="GO" id="GO:0004673">
    <property type="term" value="F:protein histidine kinase activity"/>
    <property type="evidence" value="ECO:0007669"/>
    <property type="project" value="UniProtKB-EC"/>
</dbReference>
<evidence type="ECO:0000256" key="3">
    <source>
        <dbReference type="ARBA" id="ARBA00012438"/>
    </source>
</evidence>
<evidence type="ECO:0000256" key="1">
    <source>
        <dbReference type="ARBA" id="ARBA00000085"/>
    </source>
</evidence>
<evidence type="ECO:0000256" key="6">
    <source>
        <dbReference type="ARBA" id="ARBA00022692"/>
    </source>
</evidence>
<dbReference type="InterPro" id="IPR005467">
    <property type="entry name" value="His_kinase_dom"/>
</dbReference>
<evidence type="ECO:0000259" key="14">
    <source>
        <dbReference type="PROSITE" id="PS50109"/>
    </source>
</evidence>
<dbReference type="Pfam" id="PF02518">
    <property type="entry name" value="HATPase_c"/>
    <property type="match status" value="1"/>
</dbReference>
<dbReference type="InterPro" id="IPR011495">
    <property type="entry name" value="Sig_transdc_His_kin_sub2_dim/P"/>
</dbReference>